<dbReference type="Proteomes" id="UP001501011">
    <property type="component" value="Unassembled WGS sequence"/>
</dbReference>
<organism evidence="2 3">
    <name type="scientific">Kangiella marina</name>
    <dbReference type="NCBI Taxonomy" id="1079178"/>
    <lineage>
        <taxon>Bacteria</taxon>
        <taxon>Pseudomonadati</taxon>
        <taxon>Pseudomonadota</taxon>
        <taxon>Gammaproteobacteria</taxon>
        <taxon>Kangiellales</taxon>
        <taxon>Kangiellaceae</taxon>
        <taxon>Kangiella</taxon>
    </lineage>
</organism>
<name>A0ABP8IKF5_9GAMM</name>
<accession>A0ABP8IKF5</accession>
<dbReference type="InterPro" id="IPR009671">
    <property type="entry name" value="RraB_dom"/>
</dbReference>
<dbReference type="SUPFAM" id="SSF89946">
    <property type="entry name" value="Hypothetical protein VC0424"/>
    <property type="match status" value="1"/>
</dbReference>
<dbReference type="Pfam" id="PF06877">
    <property type="entry name" value="RraB"/>
    <property type="match status" value="1"/>
</dbReference>
<sequence length="115" mass="12776">MSSVVEALLDNAYQDSQLLEGNDQKGDVFFIPRDVDFLLYAKDQAKGELVTSFINDNCYGEASYSEHDGNHCIKVVIHMPTTQNVLNSVSGLMTCIAAIYDLDYDGWGCSLQRNT</sequence>
<comment type="caution">
    <text evidence="2">The sequence shown here is derived from an EMBL/GenBank/DDBJ whole genome shotgun (WGS) entry which is preliminary data.</text>
</comment>
<dbReference type="EMBL" id="BAABFV010000001">
    <property type="protein sequence ID" value="GAA4360912.1"/>
    <property type="molecule type" value="Genomic_DNA"/>
</dbReference>
<dbReference type="RefSeq" id="WP_345292458.1">
    <property type="nucleotide sequence ID" value="NZ_BAABFV010000001.1"/>
</dbReference>
<evidence type="ECO:0000313" key="3">
    <source>
        <dbReference type="Proteomes" id="UP001501011"/>
    </source>
</evidence>
<dbReference type="InterPro" id="IPR036701">
    <property type="entry name" value="RraB-like_sf"/>
</dbReference>
<dbReference type="Gene3D" id="3.30.70.970">
    <property type="entry name" value="RraB-like"/>
    <property type="match status" value="1"/>
</dbReference>
<evidence type="ECO:0000259" key="1">
    <source>
        <dbReference type="Pfam" id="PF06877"/>
    </source>
</evidence>
<reference evidence="3" key="1">
    <citation type="journal article" date="2019" name="Int. J. Syst. Evol. Microbiol.">
        <title>The Global Catalogue of Microorganisms (GCM) 10K type strain sequencing project: providing services to taxonomists for standard genome sequencing and annotation.</title>
        <authorList>
            <consortium name="The Broad Institute Genomics Platform"/>
            <consortium name="The Broad Institute Genome Sequencing Center for Infectious Disease"/>
            <person name="Wu L."/>
            <person name="Ma J."/>
        </authorList>
    </citation>
    <scope>NUCLEOTIDE SEQUENCE [LARGE SCALE GENOMIC DNA]</scope>
    <source>
        <strain evidence="3">JCM 17728</strain>
    </source>
</reference>
<evidence type="ECO:0000313" key="2">
    <source>
        <dbReference type="EMBL" id="GAA4360912.1"/>
    </source>
</evidence>
<protein>
    <recommendedName>
        <fullName evidence="1">Regulator of ribonuclease activity B domain-containing protein</fullName>
    </recommendedName>
</protein>
<proteinExistence type="predicted"/>
<keyword evidence="3" id="KW-1185">Reference proteome</keyword>
<feature type="domain" description="Regulator of ribonuclease activity B" evidence="1">
    <location>
        <begin position="14"/>
        <end position="109"/>
    </location>
</feature>
<gene>
    <name evidence="2" type="ORF">GCM10023151_13630</name>
</gene>